<evidence type="ECO:0000256" key="4">
    <source>
        <dbReference type="ARBA" id="ARBA00022630"/>
    </source>
</evidence>
<feature type="site" description="Electron transfer via tryptophanyl radical" evidence="9">
    <location>
        <position position="360"/>
    </location>
</feature>
<feature type="site" description="Electron transfer via tryptophanyl radical" evidence="9">
    <location>
        <position position="383"/>
    </location>
</feature>
<dbReference type="InterPro" id="IPR006050">
    <property type="entry name" value="DNA_photolyase_N"/>
</dbReference>
<name>A0A4R6WJ43_9PROT</name>
<keyword evidence="12" id="KW-0456">Lyase</keyword>
<evidence type="ECO:0000256" key="1">
    <source>
        <dbReference type="ARBA" id="ARBA00001932"/>
    </source>
</evidence>
<comment type="cofactor">
    <cofactor evidence="8">
        <name>FAD</name>
        <dbReference type="ChEBI" id="CHEBI:57692"/>
    </cofactor>
    <text evidence="8">Binds 1 FAD per subunit.</text>
</comment>
<dbReference type="Pfam" id="PF00875">
    <property type="entry name" value="DNA_photolyase"/>
    <property type="match status" value="1"/>
</dbReference>
<dbReference type="InterPro" id="IPR005101">
    <property type="entry name" value="Cryptochr/Photolyase_FAD-bd"/>
</dbReference>
<comment type="catalytic activity">
    <reaction evidence="7">
        <text>cyclobutadipyrimidine (in DNA) = 2 pyrimidine residues (in DNA).</text>
        <dbReference type="EC" id="4.1.99.3"/>
    </reaction>
</comment>
<reference evidence="12 13" key="1">
    <citation type="submission" date="2019-03" db="EMBL/GenBank/DDBJ databases">
        <title>Genomic Encyclopedia of Type Strains, Phase III (KMG-III): the genomes of soil and plant-associated and newly described type strains.</title>
        <authorList>
            <person name="Whitman W."/>
        </authorList>
    </citation>
    <scope>NUCLEOTIDE SEQUENCE [LARGE SCALE GENOMIC DNA]</scope>
    <source>
        <strain evidence="12 13">CGMCC 1.7660</strain>
    </source>
</reference>
<dbReference type="SUPFAM" id="SSF48173">
    <property type="entry name" value="Cryptochrome/photolyase FAD-binding domain"/>
    <property type="match status" value="1"/>
</dbReference>
<dbReference type="FunFam" id="1.10.579.10:FF:000003">
    <property type="entry name" value="Deoxyribodipyrimidine photo-lyase"/>
    <property type="match status" value="1"/>
</dbReference>
<evidence type="ECO:0000313" key="13">
    <source>
        <dbReference type="Proteomes" id="UP000295783"/>
    </source>
</evidence>
<dbReference type="RefSeq" id="WP_133615271.1">
    <property type="nucleotide sequence ID" value="NZ_SNYW01000014.1"/>
</dbReference>
<dbReference type="GO" id="GO:0003677">
    <property type="term" value="F:DNA binding"/>
    <property type="evidence" value="ECO:0007669"/>
    <property type="project" value="TreeGrafter"/>
</dbReference>
<dbReference type="Gene3D" id="1.25.40.80">
    <property type="match status" value="1"/>
</dbReference>
<dbReference type="PROSITE" id="PS00691">
    <property type="entry name" value="DNA_PHOTOLYASES_1_2"/>
    <property type="match status" value="1"/>
</dbReference>
<protein>
    <recommendedName>
        <fullName evidence="3">Deoxyribodipyrimidine photo-lyase</fullName>
        <ecNumber evidence="2">4.1.99.3</ecNumber>
    </recommendedName>
</protein>
<evidence type="ECO:0000259" key="11">
    <source>
        <dbReference type="PROSITE" id="PS51645"/>
    </source>
</evidence>
<feature type="binding site" evidence="8">
    <location>
        <begin position="373"/>
        <end position="375"/>
    </location>
    <ligand>
        <name>FAD</name>
        <dbReference type="ChEBI" id="CHEBI:57692"/>
    </ligand>
</feature>
<comment type="similarity">
    <text evidence="10">Belongs to the DNA photolyase family.</text>
</comment>
<dbReference type="GO" id="GO:0009416">
    <property type="term" value="P:response to light stimulus"/>
    <property type="evidence" value="ECO:0007669"/>
    <property type="project" value="TreeGrafter"/>
</dbReference>
<feature type="binding site" evidence="8">
    <location>
        <position position="230"/>
    </location>
    <ligand>
        <name>FAD</name>
        <dbReference type="ChEBI" id="CHEBI:57692"/>
    </ligand>
</feature>
<gene>
    <name evidence="12" type="ORF">A8950_3849</name>
</gene>
<evidence type="ECO:0000256" key="6">
    <source>
        <dbReference type="ARBA" id="ARBA00022991"/>
    </source>
</evidence>
<feature type="binding site" evidence="8">
    <location>
        <position position="273"/>
    </location>
    <ligand>
        <name>FAD</name>
        <dbReference type="ChEBI" id="CHEBI:57692"/>
    </ligand>
</feature>
<dbReference type="GO" id="GO:0003904">
    <property type="term" value="F:deoxyribodipyrimidine photo-lyase activity"/>
    <property type="evidence" value="ECO:0007669"/>
    <property type="project" value="UniProtKB-EC"/>
</dbReference>
<keyword evidence="13" id="KW-1185">Reference proteome</keyword>
<feature type="binding site" evidence="8">
    <location>
        <begin position="242"/>
        <end position="246"/>
    </location>
    <ligand>
        <name>FAD</name>
        <dbReference type="ChEBI" id="CHEBI:57692"/>
    </ligand>
</feature>
<keyword evidence="4 8" id="KW-0285">Flavoprotein</keyword>
<dbReference type="InterPro" id="IPR018394">
    <property type="entry name" value="DNA_photolyase_1_CS_C"/>
</dbReference>
<dbReference type="PROSITE" id="PS00394">
    <property type="entry name" value="DNA_PHOTOLYASES_1_1"/>
    <property type="match status" value="1"/>
</dbReference>
<comment type="caution">
    <text evidence="12">The sequence shown here is derived from an EMBL/GenBank/DDBJ whole genome shotgun (WGS) entry which is preliminary data.</text>
</comment>
<dbReference type="Gene3D" id="3.40.50.620">
    <property type="entry name" value="HUPs"/>
    <property type="match status" value="1"/>
</dbReference>
<comment type="cofactor">
    <cofactor evidence="1">
        <name>(6R)-5,10-methylene-5,6,7,8-tetrahydrofolate</name>
        <dbReference type="ChEBI" id="CHEBI:15636"/>
    </cofactor>
</comment>
<keyword evidence="6 10" id="KW-0157">Chromophore</keyword>
<dbReference type="InterPro" id="IPR014729">
    <property type="entry name" value="Rossmann-like_a/b/a_fold"/>
</dbReference>
<dbReference type="OrthoDB" id="9772484at2"/>
<evidence type="ECO:0000256" key="5">
    <source>
        <dbReference type="ARBA" id="ARBA00022827"/>
    </source>
</evidence>
<evidence type="ECO:0000256" key="7">
    <source>
        <dbReference type="ARBA" id="ARBA00033999"/>
    </source>
</evidence>
<feature type="site" description="Electron transfer via tryptophanyl radical" evidence="9">
    <location>
        <position position="307"/>
    </location>
</feature>
<proteinExistence type="inferred from homology"/>
<feature type="domain" description="Photolyase/cryptochrome alpha/beta" evidence="11">
    <location>
        <begin position="15"/>
        <end position="140"/>
    </location>
</feature>
<evidence type="ECO:0000256" key="3">
    <source>
        <dbReference type="ARBA" id="ARBA00014046"/>
    </source>
</evidence>
<dbReference type="PROSITE" id="PS51645">
    <property type="entry name" value="PHR_CRY_ALPHA_BETA"/>
    <property type="match status" value="1"/>
</dbReference>
<dbReference type="InterPro" id="IPR002081">
    <property type="entry name" value="Cryptochrome/DNA_photolyase_1"/>
</dbReference>
<dbReference type="AlphaFoldDB" id="A0A4R6WJ43"/>
<accession>A0A4R6WJ43</accession>
<dbReference type="Proteomes" id="UP000295783">
    <property type="component" value="Unassembled WGS sequence"/>
</dbReference>
<organism evidence="12 13">
    <name type="scientific">Dongia mobilis</name>
    <dbReference type="NCBI Taxonomy" id="578943"/>
    <lineage>
        <taxon>Bacteria</taxon>
        <taxon>Pseudomonadati</taxon>
        <taxon>Pseudomonadota</taxon>
        <taxon>Alphaproteobacteria</taxon>
        <taxon>Rhodospirillales</taxon>
        <taxon>Dongiaceae</taxon>
        <taxon>Dongia</taxon>
    </lineage>
</organism>
<dbReference type="PANTHER" id="PTHR11455:SF9">
    <property type="entry name" value="CRYPTOCHROME CIRCADIAN CLOCK 5 ISOFORM X1"/>
    <property type="match status" value="1"/>
</dbReference>
<dbReference type="GO" id="GO:0000719">
    <property type="term" value="P:photoreactive repair"/>
    <property type="evidence" value="ECO:0007669"/>
    <property type="project" value="UniProtKB-ARBA"/>
</dbReference>
<evidence type="ECO:0000256" key="9">
    <source>
        <dbReference type="PIRSR" id="PIRSR602081-2"/>
    </source>
</evidence>
<dbReference type="GO" id="GO:0071949">
    <property type="term" value="F:FAD binding"/>
    <property type="evidence" value="ECO:0007669"/>
    <property type="project" value="TreeGrafter"/>
</dbReference>
<keyword evidence="5 8" id="KW-0274">FAD</keyword>
<evidence type="ECO:0000256" key="10">
    <source>
        <dbReference type="RuleBase" id="RU004182"/>
    </source>
</evidence>
<dbReference type="EC" id="4.1.99.3" evidence="2"/>
<evidence type="ECO:0000256" key="8">
    <source>
        <dbReference type="PIRSR" id="PIRSR602081-1"/>
    </source>
</evidence>
<sequence length="483" mass="54062">MSPAPHPGSPAHTPAPRIVWLRRDLRLDDNPALDAAAASGAPVIPVFVLDPTEEIGGASRWWRGQSLAALDTSLRAIGSRLILRAGRSLDQILRAVAETGASHLHFNRRYEPAGLRIDAEIVTEARRIGLEVHEYPGNRLHEPWALKTLKGDSFRVFTPFWRRLAEQYRSPQAWPKPQQLAAPAAWPTSLPLEAAAEHAHWSAGMAAQWQPGESGAAGLLASLDGKIGEYGDARDRPARDGTSRLSPHLAWGEISVHAIWRRFAAGNPAEHGFLRELGWRDFNSHLLYHFPDLPKRNWNSRFDSFPWAQPGEALRSWQRGLTGYPIVDAGMRQLWQTGWMHNRVRMITASFLIKDLLIDWREGERWFWDTLVDADLAQNSGNWQWVAGSGADAAPYFRIFNPTTQSAKFDPDGDYIRHFVPELAKLPGHHIHAPDLAPASMLSSAGVTLGRDYPRPMVDHAMARTRALSLYQNGKPQRQGDLF</sequence>
<dbReference type="Gene3D" id="1.10.579.10">
    <property type="entry name" value="DNA Cyclobutane Dipyrimidine Photolyase, subunit A, domain 3"/>
    <property type="match status" value="1"/>
</dbReference>
<dbReference type="EMBL" id="SNYW01000014">
    <property type="protein sequence ID" value="TDQ77694.1"/>
    <property type="molecule type" value="Genomic_DNA"/>
</dbReference>
<dbReference type="InterPro" id="IPR036155">
    <property type="entry name" value="Crypto/Photolyase_N_sf"/>
</dbReference>
<evidence type="ECO:0000256" key="2">
    <source>
        <dbReference type="ARBA" id="ARBA00013149"/>
    </source>
</evidence>
<dbReference type="SUPFAM" id="SSF52425">
    <property type="entry name" value="Cryptochrome/photolyase, N-terminal domain"/>
    <property type="match status" value="1"/>
</dbReference>
<evidence type="ECO:0000313" key="12">
    <source>
        <dbReference type="EMBL" id="TDQ77694.1"/>
    </source>
</evidence>
<dbReference type="PRINTS" id="PR00147">
    <property type="entry name" value="DNAPHOTLYASE"/>
</dbReference>
<dbReference type="PANTHER" id="PTHR11455">
    <property type="entry name" value="CRYPTOCHROME"/>
    <property type="match status" value="1"/>
</dbReference>
<dbReference type="Pfam" id="PF03441">
    <property type="entry name" value="FAD_binding_7"/>
    <property type="match status" value="1"/>
</dbReference>
<dbReference type="InterPro" id="IPR036134">
    <property type="entry name" value="Crypto/Photolyase_FAD-like_sf"/>
</dbReference>